<dbReference type="OrthoDB" id="629492at2759"/>
<dbReference type="GO" id="GO:0101031">
    <property type="term" value="C:protein folding chaperone complex"/>
    <property type="evidence" value="ECO:0007669"/>
    <property type="project" value="TreeGrafter"/>
</dbReference>
<evidence type="ECO:0000256" key="2">
    <source>
        <dbReference type="PROSITE-ProRule" id="PRU00339"/>
    </source>
</evidence>
<dbReference type="SMART" id="SM00028">
    <property type="entry name" value="TPR"/>
    <property type="match status" value="3"/>
</dbReference>
<feature type="compositionally biased region" description="Basic and acidic residues" evidence="3">
    <location>
        <begin position="281"/>
        <end position="304"/>
    </location>
</feature>
<dbReference type="InterPro" id="IPR011990">
    <property type="entry name" value="TPR-like_helical_dom_sf"/>
</dbReference>
<feature type="compositionally biased region" description="Basic and acidic residues" evidence="3">
    <location>
        <begin position="256"/>
        <end position="266"/>
    </location>
</feature>
<dbReference type="InterPro" id="IPR051966">
    <property type="entry name" value="RPAP3"/>
</dbReference>
<keyword evidence="1 2" id="KW-0802">TPR repeat</keyword>
<dbReference type="Proteomes" id="UP000812966">
    <property type="component" value="Unassembled WGS sequence"/>
</dbReference>
<evidence type="ECO:0008006" key="6">
    <source>
        <dbReference type="Google" id="ProtNLM"/>
    </source>
</evidence>
<feature type="repeat" description="TPR" evidence="2">
    <location>
        <begin position="10"/>
        <end position="43"/>
    </location>
</feature>
<proteinExistence type="predicted"/>
<dbReference type="Gene3D" id="1.25.40.10">
    <property type="entry name" value="Tetratricopeptide repeat domain"/>
    <property type="match status" value="1"/>
</dbReference>
<feature type="compositionally biased region" description="Polar residues" evidence="3">
    <location>
        <begin position="141"/>
        <end position="153"/>
    </location>
</feature>
<evidence type="ECO:0000313" key="5">
    <source>
        <dbReference type="Proteomes" id="UP000812966"/>
    </source>
</evidence>
<dbReference type="Pfam" id="PF13414">
    <property type="entry name" value="TPR_11"/>
    <property type="match status" value="1"/>
</dbReference>
<dbReference type="InterPro" id="IPR019734">
    <property type="entry name" value="TPR_rpt"/>
</dbReference>
<dbReference type="SUPFAM" id="SSF48452">
    <property type="entry name" value="TPR-like"/>
    <property type="match status" value="1"/>
</dbReference>
<dbReference type="PANTHER" id="PTHR46423">
    <property type="entry name" value="RNA POLYMERASE II-ASSOCIATED PROTEIN 3"/>
    <property type="match status" value="1"/>
</dbReference>
<sequence>MNPQRDPKAAATAREAGNASYKKGKWAEAIGHYAQAARLDPTDPAPLLNRAQAYLKLEKWQDVVRDCNTVLNLPLQSKNIKALFRRSLARRELGDEEQDGAVQDLEMILKLEPSNSAAKEELASLRKEIEKNKKKKKDRSNPTVAKKTSTERLTGQADEELKPAVPPLSLAASSTRRIPSTSTTTTSNSSSITNTGPPDPPKGVQIPIKVVPFFSPRTSLAEKPKDGDMPVAGPSRSKTNEYTYDPKQPASTSGFAEKKAGREGKRSFAGTSVGFTGENEAETRSQKVDGKRELVREDRSRRSEVTPPVSGLDMIDRVMHAATDRERWDILTSIPTTKACVWLDPLIEPDHLATIYQAMLSAVSAKGSTKAEADDIEQIKQLVQGLRGMKRWKMVQGLLSKKEKEVIRDLSARCGLD</sequence>
<gene>
    <name evidence="4" type="ORF">FFLO_00466</name>
</gene>
<dbReference type="EMBL" id="JABELV010000005">
    <property type="protein sequence ID" value="KAG7575302.1"/>
    <property type="molecule type" value="Genomic_DNA"/>
</dbReference>
<name>A0A8K0JRZ7_9TREE</name>
<comment type="caution">
    <text evidence="4">The sequence shown here is derived from an EMBL/GenBank/DDBJ whole genome shotgun (WGS) entry which is preliminary data.</text>
</comment>
<evidence type="ECO:0000256" key="1">
    <source>
        <dbReference type="ARBA" id="ARBA00022803"/>
    </source>
</evidence>
<dbReference type="PANTHER" id="PTHR46423:SF1">
    <property type="entry name" value="RNA POLYMERASE II-ASSOCIATED PROTEIN 3"/>
    <property type="match status" value="1"/>
</dbReference>
<organism evidence="4 5">
    <name type="scientific">Filobasidium floriforme</name>
    <dbReference type="NCBI Taxonomy" id="5210"/>
    <lineage>
        <taxon>Eukaryota</taxon>
        <taxon>Fungi</taxon>
        <taxon>Dikarya</taxon>
        <taxon>Basidiomycota</taxon>
        <taxon>Agaricomycotina</taxon>
        <taxon>Tremellomycetes</taxon>
        <taxon>Filobasidiales</taxon>
        <taxon>Filobasidiaceae</taxon>
        <taxon>Filobasidium</taxon>
    </lineage>
</organism>
<accession>A0A8K0JRZ7</accession>
<feature type="region of interest" description="Disordered" evidence="3">
    <location>
        <begin position="129"/>
        <end position="308"/>
    </location>
</feature>
<evidence type="ECO:0000313" key="4">
    <source>
        <dbReference type="EMBL" id="KAG7575302.1"/>
    </source>
</evidence>
<keyword evidence="5" id="KW-1185">Reference proteome</keyword>
<evidence type="ECO:0000256" key="3">
    <source>
        <dbReference type="SAM" id="MobiDB-lite"/>
    </source>
</evidence>
<dbReference type="AlphaFoldDB" id="A0A8K0JRZ7"/>
<feature type="compositionally biased region" description="Low complexity" evidence="3">
    <location>
        <begin position="173"/>
        <end position="195"/>
    </location>
</feature>
<protein>
    <recommendedName>
        <fullName evidence="6">RNA-polymerase II-associated protein 3-like C-terminal domain-containing protein</fullName>
    </recommendedName>
</protein>
<reference evidence="4" key="1">
    <citation type="submission" date="2020-04" db="EMBL/GenBank/DDBJ databases">
        <title>Analysis of mating type loci in Filobasidium floriforme.</title>
        <authorList>
            <person name="Nowrousian M."/>
        </authorList>
    </citation>
    <scope>NUCLEOTIDE SEQUENCE</scope>
    <source>
        <strain evidence="4">CBS 6242</strain>
    </source>
</reference>
<dbReference type="PROSITE" id="PS50005">
    <property type="entry name" value="TPR"/>
    <property type="match status" value="1"/>
</dbReference>